<feature type="domain" description="Methyl-accepting transducer" evidence="6">
    <location>
        <begin position="238"/>
        <end position="474"/>
    </location>
</feature>
<keyword evidence="11" id="KW-1185">Reference proteome</keyword>
<dbReference type="SMART" id="SM00091">
    <property type="entry name" value="PAS"/>
    <property type="match status" value="1"/>
</dbReference>
<dbReference type="FunFam" id="1.10.287.950:FF:000001">
    <property type="entry name" value="Methyl-accepting chemotaxis sensory transducer"/>
    <property type="match status" value="1"/>
</dbReference>
<dbReference type="InterPro" id="IPR035965">
    <property type="entry name" value="PAS-like_dom_sf"/>
</dbReference>
<evidence type="ECO:0000256" key="5">
    <source>
        <dbReference type="SAM" id="Phobius"/>
    </source>
</evidence>
<dbReference type="CDD" id="cd11386">
    <property type="entry name" value="MCP_signal"/>
    <property type="match status" value="1"/>
</dbReference>
<evidence type="ECO:0000256" key="4">
    <source>
        <dbReference type="PROSITE-ProRule" id="PRU00284"/>
    </source>
</evidence>
<evidence type="ECO:0000313" key="10">
    <source>
        <dbReference type="Proteomes" id="UP000434052"/>
    </source>
</evidence>
<feature type="domain" description="HAMP" evidence="7">
    <location>
        <begin position="49"/>
        <end position="101"/>
    </location>
</feature>
<dbReference type="Proteomes" id="UP000503251">
    <property type="component" value="Chromosome"/>
</dbReference>
<dbReference type="Proteomes" id="UP000434052">
    <property type="component" value="Unassembled WGS sequence"/>
</dbReference>
<dbReference type="GO" id="GO:0004888">
    <property type="term" value="F:transmembrane signaling receptor activity"/>
    <property type="evidence" value="ECO:0007669"/>
    <property type="project" value="InterPro"/>
</dbReference>
<dbReference type="GO" id="GO:0006355">
    <property type="term" value="P:regulation of DNA-templated transcription"/>
    <property type="evidence" value="ECO:0007669"/>
    <property type="project" value="InterPro"/>
</dbReference>
<dbReference type="InterPro" id="IPR000014">
    <property type="entry name" value="PAS"/>
</dbReference>
<evidence type="ECO:0000259" key="6">
    <source>
        <dbReference type="PROSITE" id="PS50111"/>
    </source>
</evidence>
<reference evidence="9 10" key="1">
    <citation type="submission" date="2018-06" db="EMBL/GenBank/DDBJ databases">
        <title>Complete genome of Desulfovibrio marinus P48SEP.</title>
        <authorList>
            <person name="Crispim J.S."/>
            <person name="Vidigal P.M.P."/>
            <person name="Silva L.C.F."/>
            <person name="Araujo L.C."/>
            <person name="Laguardia C.N."/>
            <person name="Dias R.S."/>
            <person name="Sousa M.P."/>
            <person name="Paula S.O."/>
            <person name="Silva C."/>
        </authorList>
    </citation>
    <scope>NUCLEOTIDE SEQUENCE [LARGE SCALE GENOMIC DNA]</scope>
    <source>
        <strain evidence="9 10">P48SEP</strain>
    </source>
</reference>
<comment type="similarity">
    <text evidence="3">Belongs to the methyl-accepting chemotaxis (MCP) protein family.</text>
</comment>
<dbReference type="OrthoDB" id="9816383at2"/>
<dbReference type="Pfam" id="PF00989">
    <property type="entry name" value="PAS"/>
    <property type="match status" value="1"/>
</dbReference>
<keyword evidence="5" id="KW-0812">Transmembrane</keyword>
<sequence>MKTKLLLTGAAIIVLLGILAWHLHNTPYLLAFCGLTIALVIVLLFFSILHLISPLETISRSLKTAAEGDLTVDIKVAGPPEIRNLQQSMRSLLNLLRDKITLNESLLKNIITPMALINTDGTIQWMNESMVKLTEQSADPSEFYGKPFSEFFYGDVRETVSDKALHEKSKQFVKSQFDSRKGNTKYVSIAASPIWNSAGEIMACFTTVMDFTNIKLKEDHITAQNKAIARGVSEATNVSEDVSASAQQLTEQILRANQGADEQRSRTTEVATAVEEMNATILEVARNAGAASETAHSAQETAKVGADQVHDVIAVMDTVSAKAGDLKNEMNGLGTQAEGIGRIMVVINDIADQTNLLALNAAIEAARAGEAGRGFAVVADEVRKLAEKTMQATNEVNSYIGAIQDSARRNMTATEETTSVISKAATMSHEAGESLEKILRLVESTDDQIRSIASASEQQSAASEEINLSTGEINRIAVETVEAMAMASGGIDKIAQMAADLREFMRTMQEEAS</sequence>
<keyword evidence="2 4" id="KW-0807">Transducer</keyword>
<dbReference type="Gene3D" id="1.10.287.950">
    <property type="entry name" value="Methyl-accepting chemotaxis protein"/>
    <property type="match status" value="1"/>
</dbReference>
<dbReference type="GO" id="GO:0016020">
    <property type="term" value="C:membrane"/>
    <property type="evidence" value="ECO:0007669"/>
    <property type="project" value="UniProtKB-SubCell"/>
</dbReference>
<dbReference type="Gene3D" id="6.10.340.10">
    <property type="match status" value="1"/>
</dbReference>
<dbReference type="SUPFAM" id="SSF58104">
    <property type="entry name" value="Methyl-accepting chemotaxis protein (MCP) signaling domain"/>
    <property type="match status" value="1"/>
</dbReference>
<dbReference type="PROSITE" id="PS50885">
    <property type="entry name" value="HAMP"/>
    <property type="match status" value="1"/>
</dbReference>
<dbReference type="SUPFAM" id="SSF55785">
    <property type="entry name" value="PYP-like sensor domain (PAS domain)"/>
    <property type="match status" value="1"/>
</dbReference>
<dbReference type="Pfam" id="PF00015">
    <property type="entry name" value="MCPsignal"/>
    <property type="match status" value="1"/>
</dbReference>
<keyword evidence="5" id="KW-1133">Transmembrane helix</keyword>
<dbReference type="GO" id="GO:0007165">
    <property type="term" value="P:signal transduction"/>
    <property type="evidence" value="ECO:0007669"/>
    <property type="project" value="UniProtKB-KW"/>
</dbReference>
<evidence type="ECO:0000256" key="3">
    <source>
        <dbReference type="ARBA" id="ARBA00029447"/>
    </source>
</evidence>
<dbReference type="InterPro" id="IPR004090">
    <property type="entry name" value="Chemotax_Me-accpt_rcpt"/>
</dbReference>
<dbReference type="CDD" id="cd06225">
    <property type="entry name" value="HAMP"/>
    <property type="match status" value="1"/>
</dbReference>
<keyword evidence="5" id="KW-0472">Membrane</keyword>
<dbReference type="InterPro" id="IPR003660">
    <property type="entry name" value="HAMP_dom"/>
</dbReference>
<evidence type="ECO:0000313" key="9">
    <source>
        <dbReference type="EMBL" id="TVM30699.1"/>
    </source>
</evidence>
<dbReference type="InterPro" id="IPR013767">
    <property type="entry name" value="PAS_fold"/>
</dbReference>
<evidence type="ECO:0000256" key="2">
    <source>
        <dbReference type="ARBA" id="ARBA00023224"/>
    </source>
</evidence>
<dbReference type="SMART" id="SM00283">
    <property type="entry name" value="MA"/>
    <property type="match status" value="1"/>
</dbReference>
<dbReference type="PANTHER" id="PTHR32089">
    <property type="entry name" value="METHYL-ACCEPTING CHEMOTAXIS PROTEIN MCPB"/>
    <property type="match status" value="1"/>
</dbReference>
<dbReference type="PROSITE" id="PS50111">
    <property type="entry name" value="CHEMOTAXIS_TRANSDUC_2"/>
    <property type="match status" value="1"/>
</dbReference>
<dbReference type="PRINTS" id="PR00260">
    <property type="entry name" value="CHEMTRNSDUCR"/>
</dbReference>
<evidence type="ECO:0000256" key="1">
    <source>
        <dbReference type="ARBA" id="ARBA00004370"/>
    </source>
</evidence>
<dbReference type="EMBL" id="QMIF01000020">
    <property type="protein sequence ID" value="TVM30699.1"/>
    <property type="molecule type" value="Genomic_DNA"/>
</dbReference>
<evidence type="ECO:0000313" key="8">
    <source>
        <dbReference type="EMBL" id="QJT10454.1"/>
    </source>
</evidence>
<name>A0A6P1ZBX9_9BACT</name>
<reference evidence="8 11" key="2">
    <citation type="submission" date="2019-04" db="EMBL/GenBank/DDBJ databases">
        <title>Isolation and culture of sulfate reducing bacteria from the cold seep of the South China Sea.</title>
        <authorList>
            <person name="Sun C."/>
            <person name="Liu R."/>
        </authorList>
    </citation>
    <scope>NUCLEOTIDE SEQUENCE [LARGE SCALE GENOMIC DNA]</scope>
    <source>
        <strain evidence="8 11">CS1</strain>
    </source>
</reference>
<evidence type="ECO:0000259" key="7">
    <source>
        <dbReference type="PROSITE" id="PS50885"/>
    </source>
</evidence>
<dbReference type="Gene3D" id="3.30.450.20">
    <property type="entry name" value="PAS domain"/>
    <property type="match status" value="1"/>
</dbReference>
<gene>
    <name evidence="9" type="ORF">DQK91_20295</name>
    <name evidence="8" type="ORF">E8L03_16635</name>
</gene>
<organism evidence="9 10">
    <name type="scientific">Oceanidesulfovibrio marinus</name>
    <dbReference type="NCBI Taxonomy" id="370038"/>
    <lineage>
        <taxon>Bacteria</taxon>
        <taxon>Pseudomonadati</taxon>
        <taxon>Thermodesulfobacteriota</taxon>
        <taxon>Desulfovibrionia</taxon>
        <taxon>Desulfovibrionales</taxon>
        <taxon>Desulfovibrionaceae</taxon>
        <taxon>Oceanidesulfovibrio</taxon>
    </lineage>
</organism>
<evidence type="ECO:0000313" key="11">
    <source>
        <dbReference type="Proteomes" id="UP000503251"/>
    </source>
</evidence>
<dbReference type="GO" id="GO:0006935">
    <property type="term" value="P:chemotaxis"/>
    <property type="evidence" value="ECO:0007669"/>
    <property type="project" value="InterPro"/>
</dbReference>
<dbReference type="EMBL" id="CP039543">
    <property type="protein sequence ID" value="QJT10454.1"/>
    <property type="molecule type" value="Genomic_DNA"/>
</dbReference>
<feature type="transmembrane region" description="Helical" evidence="5">
    <location>
        <begin position="29"/>
        <end position="52"/>
    </location>
</feature>
<protein>
    <submittedName>
        <fullName evidence="9">Chemotaxis protein</fullName>
    </submittedName>
    <submittedName>
        <fullName evidence="8">PAS domain-containing protein</fullName>
    </submittedName>
</protein>
<proteinExistence type="inferred from homology"/>
<dbReference type="SMART" id="SM00304">
    <property type="entry name" value="HAMP"/>
    <property type="match status" value="1"/>
</dbReference>
<accession>A0A6P1ZBX9</accession>
<dbReference type="InterPro" id="IPR004089">
    <property type="entry name" value="MCPsignal_dom"/>
</dbReference>
<comment type="subcellular location">
    <subcellularLocation>
        <location evidence="1">Membrane</location>
    </subcellularLocation>
</comment>
<dbReference type="CDD" id="cd00130">
    <property type="entry name" value="PAS"/>
    <property type="match status" value="1"/>
</dbReference>
<dbReference type="Pfam" id="PF00672">
    <property type="entry name" value="HAMP"/>
    <property type="match status" value="1"/>
</dbReference>
<dbReference type="PANTHER" id="PTHR32089:SF112">
    <property type="entry name" value="LYSOZYME-LIKE PROTEIN-RELATED"/>
    <property type="match status" value="1"/>
</dbReference>
<dbReference type="AlphaFoldDB" id="A0A6P1ZBX9"/>
<feature type="transmembrane region" description="Helical" evidence="5">
    <location>
        <begin position="5"/>
        <end position="23"/>
    </location>
</feature>